<proteinExistence type="predicted"/>
<dbReference type="Proteomes" id="UP000254866">
    <property type="component" value="Unassembled WGS sequence"/>
</dbReference>
<feature type="compositionally biased region" description="Polar residues" evidence="2">
    <location>
        <begin position="107"/>
        <end position="125"/>
    </location>
</feature>
<protein>
    <submittedName>
        <fullName evidence="3">Uncharacterized protein</fullName>
    </submittedName>
</protein>
<dbReference type="EMBL" id="NPIC01000001">
    <property type="protein sequence ID" value="RDL40347.1"/>
    <property type="molecule type" value="Genomic_DNA"/>
</dbReference>
<accession>A0A370TXV0</accession>
<comment type="caution">
    <text evidence="3">The sequence shown here is derived from an EMBL/GenBank/DDBJ whole genome shotgun (WGS) entry which is preliminary data.</text>
</comment>
<keyword evidence="1" id="KW-0175">Coiled coil</keyword>
<feature type="region of interest" description="Disordered" evidence="2">
    <location>
        <begin position="1"/>
        <end position="129"/>
    </location>
</feature>
<dbReference type="RefSeq" id="XP_031873003.1">
    <property type="nucleotide sequence ID" value="XM_032008949.1"/>
</dbReference>
<organism evidence="3 4">
    <name type="scientific">Venustampulla echinocandica</name>
    <dbReference type="NCBI Taxonomy" id="2656787"/>
    <lineage>
        <taxon>Eukaryota</taxon>
        <taxon>Fungi</taxon>
        <taxon>Dikarya</taxon>
        <taxon>Ascomycota</taxon>
        <taxon>Pezizomycotina</taxon>
        <taxon>Leotiomycetes</taxon>
        <taxon>Helotiales</taxon>
        <taxon>Pleuroascaceae</taxon>
        <taxon>Venustampulla</taxon>
    </lineage>
</organism>
<evidence type="ECO:0000256" key="1">
    <source>
        <dbReference type="SAM" id="Coils"/>
    </source>
</evidence>
<evidence type="ECO:0000313" key="4">
    <source>
        <dbReference type="Proteomes" id="UP000254866"/>
    </source>
</evidence>
<name>A0A370TXV0_9HELO</name>
<dbReference type="GeneID" id="43593175"/>
<feature type="coiled-coil region" evidence="1">
    <location>
        <begin position="270"/>
        <end position="304"/>
    </location>
</feature>
<sequence>MPSCYMIPLPIPPPDKSRSNTDANYPRASSYRKPLPIPPTNKSRSNTNDKYPRATSCKKPLPIPPRASSYTTPLPIPPPSKGRSNTDGNYPGASSYAKPLPSLPPDENQSNPNEATRLHSVSTSHSRLHGSYDDVNLREANAILSDSKAQNAQDIEYSIIHSTTHGKGKLHLVDPQQSQHPEPISAIICSYDQNPRFAPMQKKWEELVGKTVCCESRIKELRESLTDSWIEVGRLKKEQERMQQEGEDLSGGTVRWRHVEAVLILEESKFNRNYAQIRTLERDLQEAEEEIDALNSQFLQLEKL</sequence>
<dbReference type="AlphaFoldDB" id="A0A370TXV0"/>
<feature type="compositionally biased region" description="Polar residues" evidence="2">
    <location>
        <begin position="40"/>
        <end position="49"/>
    </location>
</feature>
<reference evidence="3 4" key="1">
    <citation type="journal article" date="2018" name="IMA Fungus">
        <title>IMA Genome-F 9: Draft genome sequence of Annulohypoxylon stygium, Aspergillus mulundensis, Berkeleyomyces basicola (syn. Thielaviopsis basicola), Ceratocystis smalleyi, two Cercospora beticola strains, Coleophoma cylindrospora, Fusarium fracticaudum, Phialophora cf. hyalina, and Morchella septimelata.</title>
        <authorList>
            <person name="Wingfield B.D."/>
            <person name="Bills G.F."/>
            <person name="Dong Y."/>
            <person name="Huang W."/>
            <person name="Nel W.J."/>
            <person name="Swalarsk-Parry B.S."/>
            <person name="Vaghefi N."/>
            <person name="Wilken P.M."/>
            <person name="An Z."/>
            <person name="de Beer Z.W."/>
            <person name="De Vos L."/>
            <person name="Chen L."/>
            <person name="Duong T.A."/>
            <person name="Gao Y."/>
            <person name="Hammerbacher A."/>
            <person name="Kikkert J.R."/>
            <person name="Li Y."/>
            <person name="Li H."/>
            <person name="Li K."/>
            <person name="Li Q."/>
            <person name="Liu X."/>
            <person name="Ma X."/>
            <person name="Naidoo K."/>
            <person name="Pethybridge S.J."/>
            <person name="Sun J."/>
            <person name="Steenkamp E.T."/>
            <person name="van der Nest M.A."/>
            <person name="van Wyk S."/>
            <person name="Wingfield M.J."/>
            <person name="Xiong C."/>
            <person name="Yue Q."/>
            <person name="Zhang X."/>
        </authorList>
    </citation>
    <scope>NUCLEOTIDE SEQUENCE [LARGE SCALE GENOMIC DNA]</scope>
    <source>
        <strain evidence="3 4">BP 5553</strain>
    </source>
</reference>
<evidence type="ECO:0000313" key="3">
    <source>
        <dbReference type="EMBL" id="RDL40347.1"/>
    </source>
</evidence>
<gene>
    <name evidence="3" type="ORF">BP5553_00326</name>
</gene>
<evidence type="ECO:0000256" key="2">
    <source>
        <dbReference type="SAM" id="MobiDB-lite"/>
    </source>
</evidence>
<keyword evidence="4" id="KW-1185">Reference proteome</keyword>